<dbReference type="AlphaFoldDB" id="A0A6L3Y9R9"/>
<sequence>MKNLVWLIAFIIFIGVLAFKNDRDTKQRQQAEIAQQNKIAAEINAKFDEVDKHKDNPGLFNKLVVETAMAGLDYYQASSIASTRYPDKSIRERALENIQSGYQFIDPIRPRVIALLAVSDCRRGTVNYVGKRRYSADVIEKVRAKAIAEIEIWLPYVENANAVRQDCYAQFDDLMPNDKGTTPEQKKTLTAKDVGTAVGKVTSGIGKLWDQKTKPISDAVNGVVEDFKTGYSDATE</sequence>
<dbReference type="Proteomes" id="UP000481643">
    <property type="component" value="Unassembled WGS sequence"/>
</dbReference>
<comment type="caution">
    <text evidence="1">The sequence shown here is derived from an EMBL/GenBank/DDBJ whole genome shotgun (WGS) entry which is preliminary data.</text>
</comment>
<proteinExistence type="predicted"/>
<evidence type="ECO:0000313" key="2">
    <source>
        <dbReference type="Proteomes" id="UP000481643"/>
    </source>
</evidence>
<organism evidence="1 2">
    <name type="scientific">Brucella tritici</name>
    <dbReference type="NCBI Taxonomy" id="94626"/>
    <lineage>
        <taxon>Bacteria</taxon>
        <taxon>Pseudomonadati</taxon>
        <taxon>Pseudomonadota</taxon>
        <taxon>Alphaproteobacteria</taxon>
        <taxon>Hyphomicrobiales</taxon>
        <taxon>Brucellaceae</taxon>
        <taxon>Brucella/Ochrobactrum group</taxon>
        <taxon>Brucella</taxon>
    </lineage>
</organism>
<name>A0A6L3Y9R9_9HYPH</name>
<dbReference type="RefSeq" id="WP_151652930.1">
    <property type="nucleotide sequence ID" value="NZ_WBVX01000029.1"/>
</dbReference>
<protein>
    <submittedName>
        <fullName evidence="1">Uncharacterized protein</fullName>
    </submittedName>
</protein>
<evidence type="ECO:0000313" key="1">
    <source>
        <dbReference type="EMBL" id="KAB2680034.1"/>
    </source>
</evidence>
<reference evidence="1 2" key="1">
    <citation type="submission" date="2019-09" db="EMBL/GenBank/DDBJ databases">
        <title>Taxonomic organization of the family Brucellaceae based on a phylogenomic approach.</title>
        <authorList>
            <person name="Leclercq S."/>
            <person name="Cloeckaert A."/>
            <person name="Zygmunt M.S."/>
        </authorList>
    </citation>
    <scope>NUCLEOTIDE SEQUENCE [LARGE SCALE GENOMIC DNA]</scope>
    <source>
        <strain evidence="1 2">WS1830</strain>
    </source>
</reference>
<accession>A0A6L3Y9R9</accession>
<dbReference type="EMBL" id="WBVX01000029">
    <property type="protein sequence ID" value="KAB2680034.1"/>
    <property type="molecule type" value="Genomic_DNA"/>
</dbReference>
<gene>
    <name evidence="1" type="ORF">F9L08_21795</name>
</gene>